<feature type="domain" description="Phosphotyrosine protein phosphatase I" evidence="2">
    <location>
        <begin position="1"/>
        <end position="94"/>
    </location>
</feature>
<dbReference type="Pfam" id="PF01451">
    <property type="entry name" value="LMWPc"/>
    <property type="match status" value="1"/>
</dbReference>
<dbReference type="EMBL" id="LAZR01011198">
    <property type="protein sequence ID" value="KKM62932.1"/>
    <property type="molecule type" value="Genomic_DNA"/>
</dbReference>
<organism evidence="3">
    <name type="scientific">marine sediment metagenome</name>
    <dbReference type="NCBI Taxonomy" id="412755"/>
    <lineage>
        <taxon>unclassified sequences</taxon>
        <taxon>metagenomes</taxon>
        <taxon>ecological metagenomes</taxon>
    </lineage>
</organism>
<comment type="caution">
    <text evidence="3">The sequence shown here is derived from an EMBL/GenBank/DDBJ whole genome shotgun (WGS) entry which is preliminary data.</text>
</comment>
<protein>
    <recommendedName>
        <fullName evidence="2">Phosphotyrosine protein phosphatase I domain-containing protein</fullName>
    </recommendedName>
</protein>
<dbReference type="GO" id="GO:0046685">
    <property type="term" value="P:response to arsenic-containing substance"/>
    <property type="evidence" value="ECO:0007669"/>
    <property type="project" value="UniProtKB-KW"/>
</dbReference>
<proteinExistence type="predicted"/>
<evidence type="ECO:0000259" key="2">
    <source>
        <dbReference type="SMART" id="SM00226"/>
    </source>
</evidence>
<dbReference type="SUPFAM" id="SSF52788">
    <property type="entry name" value="Phosphotyrosine protein phosphatases I"/>
    <property type="match status" value="1"/>
</dbReference>
<gene>
    <name evidence="3" type="ORF">LCGC14_1516700</name>
</gene>
<dbReference type="PANTHER" id="PTHR43428:SF1">
    <property type="entry name" value="ARSENATE REDUCTASE"/>
    <property type="match status" value="1"/>
</dbReference>
<sequence>GISGRAVALMQEIGIDISRQRSKSVEEFAGQRFDYVITVCDSARERCPVFPGGTRLHWSVADPAAAEARGEPALDPFRAARDELRTRIQDLLRQDRA</sequence>
<evidence type="ECO:0000256" key="1">
    <source>
        <dbReference type="ARBA" id="ARBA00022849"/>
    </source>
</evidence>
<keyword evidence="1" id="KW-0059">Arsenical resistance</keyword>
<accession>A0A0F9M0Z3</accession>
<dbReference type="InterPro" id="IPR023485">
    <property type="entry name" value="Ptyr_pPase"/>
</dbReference>
<dbReference type="SMART" id="SM00226">
    <property type="entry name" value="LMWPc"/>
    <property type="match status" value="1"/>
</dbReference>
<dbReference type="AlphaFoldDB" id="A0A0F9M0Z3"/>
<reference evidence="3" key="1">
    <citation type="journal article" date="2015" name="Nature">
        <title>Complex archaea that bridge the gap between prokaryotes and eukaryotes.</title>
        <authorList>
            <person name="Spang A."/>
            <person name="Saw J.H."/>
            <person name="Jorgensen S.L."/>
            <person name="Zaremba-Niedzwiedzka K."/>
            <person name="Martijn J."/>
            <person name="Lind A.E."/>
            <person name="van Eijk R."/>
            <person name="Schleper C."/>
            <person name="Guy L."/>
            <person name="Ettema T.J."/>
        </authorList>
    </citation>
    <scope>NUCLEOTIDE SEQUENCE</scope>
</reference>
<feature type="non-terminal residue" evidence="3">
    <location>
        <position position="1"/>
    </location>
</feature>
<dbReference type="PANTHER" id="PTHR43428">
    <property type="entry name" value="ARSENATE REDUCTASE"/>
    <property type="match status" value="1"/>
</dbReference>
<dbReference type="Gene3D" id="3.40.50.2300">
    <property type="match status" value="1"/>
</dbReference>
<name>A0A0F9M0Z3_9ZZZZ</name>
<evidence type="ECO:0000313" key="3">
    <source>
        <dbReference type="EMBL" id="KKM62932.1"/>
    </source>
</evidence>
<dbReference type="InterPro" id="IPR036196">
    <property type="entry name" value="Ptyr_pPase_sf"/>
</dbReference>
<dbReference type="CDD" id="cd16345">
    <property type="entry name" value="LMWP_ArsC"/>
    <property type="match status" value="1"/>
</dbReference>